<dbReference type="GO" id="GO:0005975">
    <property type="term" value="P:carbohydrate metabolic process"/>
    <property type="evidence" value="ECO:0007669"/>
    <property type="project" value="InterPro"/>
</dbReference>
<keyword evidence="2" id="KW-0378">Hydrolase</keyword>
<dbReference type="GO" id="GO:0006491">
    <property type="term" value="P:N-glycan processing"/>
    <property type="evidence" value="ECO:0007669"/>
    <property type="project" value="TreeGrafter"/>
</dbReference>
<keyword evidence="5" id="KW-0812">Transmembrane</keyword>
<evidence type="ECO:0000256" key="1">
    <source>
        <dbReference type="ARBA" id="ARBA00022729"/>
    </source>
</evidence>
<dbReference type="SUPFAM" id="SSF74650">
    <property type="entry name" value="Galactose mutarotase-like"/>
    <property type="match status" value="1"/>
</dbReference>
<proteinExistence type="predicted"/>
<dbReference type="OrthoDB" id="3237269at2759"/>
<dbReference type="InterPro" id="IPR011013">
    <property type="entry name" value="Gal_mutarotase_sf_dom"/>
</dbReference>
<keyword evidence="3" id="KW-0325">Glycoprotein</keyword>
<evidence type="ECO:0000259" key="6">
    <source>
        <dbReference type="Pfam" id="PF13802"/>
    </source>
</evidence>
<dbReference type="PANTHER" id="PTHR22762:SF54">
    <property type="entry name" value="BCDNA.GH04962"/>
    <property type="match status" value="1"/>
</dbReference>
<dbReference type="EMBL" id="JAKUCV010003294">
    <property type="protein sequence ID" value="KAJ4839519.1"/>
    <property type="molecule type" value="Genomic_DNA"/>
</dbReference>
<dbReference type="AlphaFoldDB" id="A0A9Q0JFB6"/>
<comment type="caution">
    <text evidence="7">The sequence shown here is derived from an EMBL/GenBank/DDBJ whole genome shotgun (WGS) entry which is preliminary data.</text>
</comment>
<keyword evidence="5" id="KW-1133">Transmembrane helix</keyword>
<evidence type="ECO:0000313" key="8">
    <source>
        <dbReference type="Proteomes" id="UP001141552"/>
    </source>
</evidence>
<keyword evidence="5" id="KW-0472">Membrane</keyword>
<keyword evidence="1" id="KW-0732">Signal</keyword>
<dbReference type="PANTHER" id="PTHR22762">
    <property type="entry name" value="ALPHA-GLUCOSIDASE"/>
    <property type="match status" value="1"/>
</dbReference>
<reference evidence="7" key="1">
    <citation type="submission" date="2022-02" db="EMBL/GenBank/DDBJ databases">
        <authorList>
            <person name="Henning P.M."/>
            <person name="McCubbin A.G."/>
            <person name="Shore J.S."/>
        </authorList>
    </citation>
    <scope>NUCLEOTIDE SEQUENCE</scope>
    <source>
        <strain evidence="7">F60SS</strain>
        <tissue evidence="7">Leaves</tissue>
    </source>
</reference>
<accession>A0A9Q0JFB6</accession>
<dbReference type="InterPro" id="IPR025887">
    <property type="entry name" value="Glyco_hydro_31_N_dom"/>
</dbReference>
<dbReference type="Proteomes" id="UP001141552">
    <property type="component" value="Unassembled WGS sequence"/>
</dbReference>
<dbReference type="CDD" id="cd14752">
    <property type="entry name" value="GH31_N"/>
    <property type="match status" value="1"/>
</dbReference>
<feature type="domain" description="Glycoside hydrolase family 31 N-terminal" evidence="6">
    <location>
        <begin position="146"/>
        <end position="286"/>
    </location>
</feature>
<evidence type="ECO:0000256" key="5">
    <source>
        <dbReference type="SAM" id="Phobius"/>
    </source>
</evidence>
<dbReference type="GO" id="GO:0030246">
    <property type="term" value="F:carbohydrate binding"/>
    <property type="evidence" value="ECO:0007669"/>
    <property type="project" value="InterPro"/>
</dbReference>
<evidence type="ECO:0000256" key="2">
    <source>
        <dbReference type="ARBA" id="ARBA00022801"/>
    </source>
</evidence>
<evidence type="ECO:0000256" key="3">
    <source>
        <dbReference type="ARBA" id="ARBA00023180"/>
    </source>
</evidence>
<dbReference type="Pfam" id="PF13802">
    <property type="entry name" value="Gal_mutarotas_2"/>
    <property type="match status" value="1"/>
</dbReference>
<organism evidence="7 8">
    <name type="scientific">Turnera subulata</name>
    <dbReference type="NCBI Taxonomy" id="218843"/>
    <lineage>
        <taxon>Eukaryota</taxon>
        <taxon>Viridiplantae</taxon>
        <taxon>Streptophyta</taxon>
        <taxon>Embryophyta</taxon>
        <taxon>Tracheophyta</taxon>
        <taxon>Spermatophyta</taxon>
        <taxon>Magnoliopsida</taxon>
        <taxon>eudicotyledons</taxon>
        <taxon>Gunneridae</taxon>
        <taxon>Pentapetalae</taxon>
        <taxon>rosids</taxon>
        <taxon>fabids</taxon>
        <taxon>Malpighiales</taxon>
        <taxon>Passifloraceae</taxon>
        <taxon>Turnera</taxon>
    </lineage>
</organism>
<sequence length="378" mass="42644">MQGRRAAQRGVSSLPVSGSVAHDVAGVRWSIWARRRDKEERHVERDKEEGDAGRGGSRTATCCIGRHVLAAAVLAWLQGRGRAATMYRRGCRWWLSVFYNNKKSKKSWRIPLDPPRHRFQVPDVVLPDFLSKKLWLQRLTPEDGGSSSAVYLSDEHDAVLRHNPFEVFVRRRSTNRPVLSLNSHRLFDYEPLWKKEEGDDWEERFRGHTEFVTGIPEHAMSLALKPTQGPGLDHSEPYQLFNLDVFEYLSESPFGLYGSIPLMISHGKAGNSAGFFWLNATEMQIDVLGKGWDSETGAASSILASATATLQALFLWLFIILAFYGYGDSLLLLLEAIRGKLIGRHNCKRIGKSSSCSIQRRRSSILLAQTTTHCVCFV</sequence>
<dbReference type="Gene3D" id="2.60.40.1760">
    <property type="entry name" value="glycosyl hydrolase (family 31)"/>
    <property type="match status" value="1"/>
</dbReference>
<reference evidence="7" key="2">
    <citation type="journal article" date="2023" name="Plants (Basel)">
        <title>Annotation of the Turnera subulata (Passifloraceae) Draft Genome Reveals the S-Locus Evolved after the Divergence of Turneroideae from Passifloroideae in a Stepwise Manner.</title>
        <authorList>
            <person name="Henning P.M."/>
            <person name="Roalson E.H."/>
            <person name="Mir W."/>
            <person name="McCubbin A.G."/>
            <person name="Shore J.S."/>
        </authorList>
    </citation>
    <scope>NUCLEOTIDE SEQUENCE</scope>
    <source>
        <strain evidence="7">F60SS</strain>
    </source>
</reference>
<keyword evidence="8" id="KW-1185">Reference proteome</keyword>
<gene>
    <name evidence="7" type="ORF">Tsubulata_019019</name>
</gene>
<evidence type="ECO:0000313" key="7">
    <source>
        <dbReference type="EMBL" id="KAJ4839519.1"/>
    </source>
</evidence>
<protein>
    <recommendedName>
        <fullName evidence="6">Glycoside hydrolase family 31 N-terminal domain-containing protein</fullName>
    </recommendedName>
</protein>
<dbReference type="GO" id="GO:0090599">
    <property type="term" value="F:alpha-glucosidase activity"/>
    <property type="evidence" value="ECO:0007669"/>
    <property type="project" value="TreeGrafter"/>
</dbReference>
<name>A0A9Q0JFB6_9ROSI</name>
<feature type="transmembrane region" description="Helical" evidence="5">
    <location>
        <begin position="313"/>
        <end position="334"/>
    </location>
</feature>
<keyword evidence="4" id="KW-0326">Glycosidase</keyword>
<evidence type="ECO:0000256" key="4">
    <source>
        <dbReference type="ARBA" id="ARBA00023295"/>
    </source>
</evidence>